<keyword evidence="8 10" id="KW-0503">Monooxygenase</keyword>
<evidence type="ECO:0000313" key="12">
    <source>
        <dbReference type="EMBL" id="KIK60220.1"/>
    </source>
</evidence>
<evidence type="ECO:0000256" key="2">
    <source>
        <dbReference type="ARBA" id="ARBA00005179"/>
    </source>
</evidence>
<dbReference type="InterPro" id="IPR001128">
    <property type="entry name" value="Cyt_P450"/>
</dbReference>
<dbReference type="EMBL" id="KN834776">
    <property type="protein sequence ID" value="KIK60220.1"/>
    <property type="molecule type" value="Genomic_DNA"/>
</dbReference>
<dbReference type="GO" id="GO:0004497">
    <property type="term" value="F:monooxygenase activity"/>
    <property type="evidence" value="ECO:0007669"/>
    <property type="project" value="UniProtKB-KW"/>
</dbReference>
<evidence type="ECO:0000256" key="3">
    <source>
        <dbReference type="ARBA" id="ARBA00010617"/>
    </source>
</evidence>
<dbReference type="GO" id="GO:0020037">
    <property type="term" value="F:heme binding"/>
    <property type="evidence" value="ECO:0007669"/>
    <property type="project" value="InterPro"/>
</dbReference>
<dbReference type="PRINTS" id="PR00463">
    <property type="entry name" value="EP450I"/>
</dbReference>
<keyword evidence="4 9" id="KW-0349">Heme</keyword>
<comment type="pathway">
    <text evidence="2">Secondary metabolite biosynthesis.</text>
</comment>
<evidence type="ECO:0000256" key="8">
    <source>
        <dbReference type="ARBA" id="ARBA00023033"/>
    </source>
</evidence>
<dbReference type="CDD" id="cd11065">
    <property type="entry name" value="CYP64-like"/>
    <property type="match status" value="1"/>
</dbReference>
<dbReference type="PANTHER" id="PTHR46300">
    <property type="entry name" value="P450, PUTATIVE (EUROFUNG)-RELATED-RELATED"/>
    <property type="match status" value="1"/>
</dbReference>
<dbReference type="InterPro" id="IPR002401">
    <property type="entry name" value="Cyt_P450_E_grp-I"/>
</dbReference>
<evidence type="ECO:0000256" key="4">
    <source>
        <dbReference type="ARBA" id="ARBA00022617"/>
    </source>
</evidence>
<proteinExistence type="inferred from homology"/>
<evidence type="ECO:0000256" key="9">
    <source>
        <dbReference type="PIRSR" id="PIRSR602401-1"/>
    </source>
</evidence>
<feature type="signal peptide" evidence="11">
    <location>
        <begin position="1"/>
        <end position="18"/>
    </location>
</feature>
<evidence type="ECO:0000313" key="13">
    <source>
        <dbReference type="Proteomes" id="UP000053593"/>
    </source>
</evidence>
<keyword evidence="11" id="KW-0732">Signal</keyword>
<keyword evidence="13" id="KW-1185">Reference proteome</keyword>
<keyword evidence="6 10" id="KW-0560">Oxidoreductase</keyword>
<dbReference type="SUPFAM" id="SSF48264">
    <property type="entry name" value="Cytochrome P450"/>
    <property type="match status" value="1"/>
</dbReference>
<evidence type="ECO:0000256" key="5">
    <source>
        <dbReference type="ARBA" id="ARBA00022723"/>
    </source>
</evidence>
<comment type="cofactor">
    <cofactor evidence="1 9">
        <name>heme</name>
        <dbReference type="ChEBI" id="CHEBI:30413"/>
    </cofactor>
</comment>
<evidence type="ECO:0000256" key="6">
    <source>
        <dbReference type="ARBA" id="ARBA00023002"/>
    </source>
</evidence>
<dbReference type="Pfam" id="PF00067">
    <property type="entry name" value="p450"/>
    <property type="match status" value="1"/>
</dbReference>
<keyword evidence="7 9" id="KW-0408">Iron</keyword>
<reference evidence="12 13" key="1">
    <citation type="submission" date="2014-04" db="EMBL/GenBank/DDBJ databases">
        <title>Evolutionary Origins and Diversification of the Mycorrhizal Mutualists.</title>
        <authorList>
            <consortium name="DOE Joint Genome Institute"/>
            <consortium name="Mycorrhizal Genomics Consortium"/>
            <person name="Kohler A."/>
            <person name="Kuo A."/>
            <person name="Nagy L.G."/>
            <person name="Floudas D."/>
            <person name="Copeland A."/>
            <person name="Barry K.W."/>
            <person name="Cichocki N."/>
            <person name="Veneault-Fourrey C."/>
            <person name="LaButti K."/>
            <person name="Lindquist E.A."/>
            <person name="Lipzen A."/>
            <person name="Lundell T."/>
            <person name="Morin E."/>
            <person name="Murat C."/>
            <person name="Riley R."/>
            <person name="Ohm R."/>
            <person name="Sun H."/>
            <person name="Tunlid A."/>
            <person name="Henrissat B."/>
            <person name="Grigoriev I.V."/>
            <person name="Hibbett D.S."/>
            <person name="Martin F."/>
        </authorList>
    </citation>
    <scope>NUCLEOTIDE SEQUENCE [LARGE SCALE GENOMIC DNA]</scope>
    <source>
        <strain evidence="12 13">FD-317 M1</strain>
    </source>
</reference>
<dbReference type="HOGENOM" id="CLU_001570_2_3_1"/>
<dbReference type="GO" id="GO:0005506">
    <property type="term" value="F:iron ion binding"/>
    <property type="evidence" value="ECO:0007669"/>
    <property type="project" value="InterPro"/>
</dbReference>
<comment type="similarity">
    <text evidence="3 10">Belongs to the cytochrome P450 family.</text>
</comment>
<organism evidence="12 13">
    <name type="scientific">Collybiopsis luxurians FD-317 M1</name>
    <dbReference type="NCBI Taxonomy" id="944289"/>
    <lineage>
        <taxon>Eukaryota</taxon>
        <taxon>Fungi</taxon>
        <taxon>Dikarya</taxon>
        <taxon>Basidiomycota</taxon>
        <taxon>Agaricomycotina</taxon>
        <taxon>Agaricomycetes</taxon>
        <taxon>Agaricomycetidae</taxon>
        <taxon>Agaricales</taxon>
        <taxon>Marasmiineae</taxon>
        <taxon>Omphalotaceae</taxon>
        <taxon>Collybiopsis</taxon>
        <taxon>Collybiopsis luxurians</taxon>
    </lineage>
</organism>
<evidence type="ECO:0000256" key="7">
    <source>
        <dbReference type="ARBA" id="ARBA00023004"/>
    </source>
</evidence>
<evidence type="ECO:0000256" key="11">
    <source>
        <dbReference type="SAM" id="SignalP"/>
    </source>
</evidence>
<gene>
    <name evidence="12" type="ORF">GYMLUDRAFT_261578</name>
</gene>
<dbReference type="AlphaFoldDB" id="A0A0D0B9C3"/>
<dbReference type="Proteomes" id="UP000053593">
    <property type="component" value="Unassembled WGS sequence"/>
</dbReference>
<evidence type="ECO:0000256" key="1">
    <source>
        <dbReference type="ARBA" id="ARBA00001971"/>
    </source>
</evidence>
<protein>
    <submittedName>
        <fullName evidence="12">Unplaced genomic scaffold GYMLUscaffold_28, whole genome shotgun sequence</fullName>
    </submittedName>
</protein>
<dbReference type="InterPro" id="IPR050364">
    <property type="entry name" value="Cytochrome_P450_fung"/>
</dbReference>
<dbReference type="Gene3D" id="1.10.630.10">
    <property type="entry name" value="Cytochrome P450"/>
    <property type="match status" value="1"/>
</dbReference>
<accession>A0A0D0B9C3</accession>
<dbReference type="PANTHER" id="PTHR46300:SF7">
    <property type="entry name" value="P450, PUTATIVE (EUROFUNG)-RELATED"/>
    <property type="match status" value="1"/>
</dbReference>
<dbReference type="PROSITE" id="PS00086">
    <property type="entry name" value="CYTOCHROME_P450"/>
    <property type="match status" value="1"/>
</dbReference>
<feature type="binding site" description="axial binding residue" evidence="9">
    <location>
        <position position="429"/>
    </location>
    <ligand>
        <name>heme</name>
        <dbReference type="ChEBI" id="CHEBI:30413"/>
    </ligand>
    <ligandPart>
        <name>Fe</name>
        <dbReference type="ChEBI" id="CHEBI:18248"/>
    </ligandPart>
</feature>
<dbReference type="GO" id="GO:0016705">
    <property type="term" value="F:oxidoreductase activity, acting on paired donors, with incorporation or reduction of molecular oxygen"/>
    <property type="evidence" value="ECO:0007669"/>
    <property type="project" value="InterPro"/>
</dbReference>
<dbReference type="OrthoDB" id="1055148at2759"/>
<name>A0A0D0B9C3_9AGAR</name>
<dbReference type="InterPro" id="IPR036396">
    <property type="entry name" value="Cyt_P450_sf"/>
</dbReference>
<evidence type="ECO:0000256" key="10">
    <source>
        <dbReference type="RuleBase" id="RU000461"/>
    </source>
</evidence>
<feature type="chain" id="PRO_5002207939" evidence="11">
    <location>
        <begin position="19"/>
        <end position="503"/>
    </location>
</feature>
<sequence length="503" mass="56050">MLTAALFISTLILTVVLFRRPKGPAPPGPKGWPIIGNILDIPTKDPWKVFSKWSEDIGSDMLLIRLPGVWILYLNTTRSVQDLLVKRSAIYSDRPKSTMLELMGLTWVFGLMPYGRTWKEHRRTFMREFNTEVVRPHALQSARRLLPRLLNSDINYTKHIQLLTADAILSATFGIRPKSEEDYFVCLAESMISALTEAFHSPYLVDIFPIIKHIPVWFPGAKFKRKTSEWRILSDNVQTEAYEHVKSKMDAGTAVPCVATNLITSLRNDSLSCSESTMRSILAEAYLGGAGATVGTLCSFMLTMGLFPEIQAKAYASIIAVVGPDRLPDFSDFGKIPYLDAVLNEIFRWNPLAPFGVFHSVTQDDYYDGYLIPKGTMICGNAWAVMHDASIYGPSPHNFNPERFLLPDGTRNMAIPDADGAFGFGRRRCPGRVIGRDVVWIAIASILSIYEIGEPIAEDGKCLDPAKIQYTNSINSLPPYFDCTFTVRPGAEALIPAAVEEVA</sequence>
<keyword evidence="5 9" id="KW-0479">Metal-binding</keyword>
<dbReference type="InterPro" id="IPR017972">
    <property type="entry name" value="Cyt_P450_CS"/>
</dbReference>